<keyword evidence="3 4" id="KW-0597">Phosphoprotein</keyword>
<protein>
    <recommendedName>
        <fullName evidence="2">histidine kinase</fullName>
        <ecNumber evidence="2">2.7.13.3</ecNumber>
    </recommendedName>
</protein>
<evidence type="ECO:0000313" key="9">
    <source>
        <dbReference type="EMBL" id="OWK28272.1"/>
    </source>
</evidence>
<dbReference type="Gene3D" id="1.10.287.130">
    <property type="match status" value="1"/>
</dbReference>
<evidence type="ECO:0000259" key="7">
    <source>
        <dbReference type="PROSITE" id="PS50109"/>
    </source>
</evidence>
<evidence type="ECO:0000259" key="8">
    <source>
        <dbReference type="PROSITE" id="PS50110"/>
    </source>
</evidence>
<keyword evidence="6" id="KW-0812">Transmembrane</keyword>
<dbReference type="CDD" id="cd00082">
    <property type="entry name" value="HisKA"/>
    <property type="match status" value="1"/>
</dbReference>
<feature type="coiled-coil region" evidence="5">
    <location>
        <begin position="224"/>
        <end position="270"/>
    </location>
</feature>
<evidence type="ECO:0000313" key="10">
    <source>
        <dbReference type="Proteomes" id="UP000197783"/>
    </source>
</evidence>
<feature type="transmembrane region" description="Helical" evidence="6">
    <location>
        <begin position="200"/>
        <end position="221"/>
    </location>
</feature>
<dbReference type="InterPro" id="IPR036097">
    <property type="entry name" value="HisK_dim/P_sf"/>
</dbReference>
<feature type="domain" description="Response regulatory" evidence="8">
    <location>
        <begin position="515"/>
        <end position="628"/>
    </location>
</feature>
<keyword evidence="10" id="KW-1185">Reference proteome</keyword>
<sequence>MPVIADKGVNAPKGLASAWRTITLFVMGVLGLGVLVALILALGAANRQRNQAVSLQSRSYEVMILTRTLSGTIAQSEASLGRYVISGDKQLGQLYFDDWRRAGEQIQRLAALTHDDAQQQQLVARLRSAYHDRGEELSLTALSTTHGKNEQALSRYYAARQAPALAEIQVVLDAIIAAEREVLVRRTAAAMAEVNRSTKAAFVLSVFGVLLFLGAIALGWLTVRALTGRTLAQAEAEAERARAEELAVAVSEATDELRTQEARLRQAQKMDAVGQLTGGIAHDFNNMLAIVIGGLELAKRSLASEGGDPIRHIESARDGAMRAAELTRRLLAFAREGPIDPQPLHVGTLLGNMRDLLDRTLGDGITVDIVDTTDGAYVCADRVQFENCILNLAVNGRDAMEGRGLLTITAQRACSGDGDLVTIAVRDTGCGMTPDVVERVFEPFFTTKPVGKGTGLGLSQIFSFIRHLGGEVVIDSAPGAGTTVRLRIPRDTSQKMEQQPQRAEPLATPAVGSLAILVVEDDPRVLSATIGALGELGHRTIPCPDPAEAPAQLDLEGPVDLILSDVLMPGQTGPEMIAGLDPRHAGAAVLFVTGFAGEIRDPELFNGHHVLRKPFTLTALEGAIAEAMARHHASGHSIAAE</sequence>
<proteinExistence type="predicted"/>
<dbReference type="SUPFAM" id="SSF55874">
    <property type="entry name" value="ATPase domain of HSP90 chaperone/DNA topoisomerase II/histidine kinase"/>
    <property type="match status" value="1"/>
</dbReference>
<organism evidence="9 10">
    <name type="scientific">Sphingomonas mucosissima</name>
    <dbReference type="NCBI Taxonomy" id="370959"/>
    <lineage>
        <taxon>Bacteria</taxon>
        <taxon>Pseudomonadati</taxon>
        <taxon>Pseudomonadota</taxon>
        <taxon>Alphaproteobacteria</taxon>
        <taxon>Sphingomonadales</taxon>
        <taxon>Sphingomonadaceae</taxon>
        <taxon>Sphingomonas</taxon>
    </lineage>
</organism>
<evidence type="ECO:0000256" key="1">
    <source>
        <dbReference type="ARBA" id="ARBA00000085"/>
    </source>
</evidence>
<dbReference type="SMART" id="SM00448">
    <property type="entry name" value="REC"/>
    <property type="match status" value="1"/>
</dbReference>
<dbReference type="Pfam" id="PF00072">
    <property type="entry name" value="Response_reg"/>
    <property type="match status" value="1"/>
</dbReference>
<evidence type="ECO:0000256" key="6">
    <source>
        <dbReference type="SAM" id="Phobius"/>
    </source>
</evidence>
<evidence type="ECO:0000256" key="4">
    <source>
        <dbReference type="PROSITE-ProRule" id="PRU00169"/>
    </source>
</evidence>
<accession>A0A245ZEU6</accession>
<dbReference type="EC" id="2.7.13.3" evidence="2"/>
<dbReference type="AlphaFoldDB" id="A0A245ZEU6"/>
<dbReference type="Gene3D" id="3.40.50.2300">
    <property type="match status" value="1"/>
</dbReference>
<dbReference type="Pfam" id="PF02518">
    <property type="entry name" value="HATPase_c"/>
    <property type="match status" value="1"/>
</dbReference>
<dbReference type="Pfam" id="PF05227">
    <property type="entry name" value="CHASE3"/>
    <property type="match status" value="1"/>
</dbReference>
<comment type="catalytic activity">
    <reaction evidence="1">
        <text>ATP + protein L-histidine = ADP + protein N-phospho-L-histidine.</text>
        <dbReference type="EC" id="2.7.13.3"/>
    </reaction>
</comment>
<dbReference type="SMART" id="SM00388">
    <property type="entry name" value="HisKA"/>
    <property type="match status" value="1"/>
</dbReference>
<evidence type="ECO:0000256" key="2">
    <source>
        <dbReference type="ARBA" id="ARBA00012438"/>
    </source>
</evidence>
<dbReference type="InterPro" id="IPR011006">
    <property type="entry name" value="CheY-like_superfamily"/>
</dbReference>
<name>A0A245ZEU6_9SPHN</name>
<dbReference type="PRINTS" id="PR00344">
    <property type="entry name" value="BCTRLSENSOR"/>
</dbReference>
<dbReference type="GO" id="GO:0000155">
    <property type="term" value="F:phosphorelay sensor kinase activity"/>
    <property type="evidence" value="ECO:0007669"/>
    <property type="project" value="InterPro"/>
</dbReference>
<dbReference type="PROSITE" id="PS50109">
    <property type="entry name" value="HIS_KIN"/>
    <property type="match status" value="1"/>
</dbReference>
<dbReference type="InterPro" id="IPR036890">
    <property type="entry name" value="HATPase_C_sf"/>
</dbReference>
<dbReference type="SUPFAM" id="SSF47384">
    <property type="entry name" value="Homodimeric domain of signal transducing histidine kinase"/>
    <property type="match status" value="1"/>
</dbReference>
<dbReference type="PANTHER" id="PTHR43065:SF42">
    <property type="entry name" value="TWO-COMPONENT SENSOR PPRA"/>
    <property type="match status" value="1"/>
</dbReference>
<keyword evidence="6" id="KW-1133">Transmembrane helix</keyword>
<feature type="transmembrane region" description="Helical" evidence="6">
    <location>
        <begin position="22"/>
        <end position="45"/>
    </location>
</feature>
<dbReference type="RefSeq" id="WP_342746452.1">
    <property type="nucleotide sequence ID" value="NZ_NBBJ01000006.1"/>
</dbReference>
<keyword evidence="6" id="KW-0472">Membrane</keyword>
<dbReference type="Gene3D" id="3.30.565.10">
    <property type="entry name" value="Histidine kinase-like ATPase, C-terminal domain"/>
    <property type="match status" value="1"/>
</dbReference>
<dbReference type="SUPFAM" id="SSF52172">
    <property type="entry name" value="CheY-like"/>
    <property type="match status" value="1"/>
</dbReference>
<dbReference type="PROSITE" id="PS50110">
    <property type="entry name" value="RESPONSE_REGULATORY"/>
    <property type="match status" value="1"/>
</dbReference>
<dbReference type="InterPro" id="IPR001789">
    <property type="entry name" value="Sig_transdc_resp-reg_receiver"/>
</dbReference>
<dbReference type="SMART" id="SM00387">
    <property type="entry name" value="HATPase_c"/>
    <property type="match status" value="1"/>
</dbReference>
<feature type="domain" description="Histidine kinase" evidence="7">
    <location>
        <begin position="279"/>
        <end position="492"/>
    </location>
</feature>
<feature type="modified residue" description="4-aspartylphosphate" evidence="4">
    <location>
        <position position="565"/>
    </location>
</feature>
<evidence type="ECO:0000256" key="5">
    <source>
        <dbReference type="SAM" id="Coils"/>
    </source>
</evidence>
<dbReference type="InterPro" id="IPR003594">
    <property type="entry name" value="HATPase_dom"/>
</dbReference>
<dbReference type="PANTHER" id="PTHR43065">
    <property type="entry name" value="SENSOR HISTIDINE KINASE"/>
    <property type="match status" value="1"/>
</dbReference>
<dbReference type="EMBL" id="NBBJ01000006">
    <property type="protein sequence ID" value="OWK28272.1"/>
    <property type="molecule type" value="Genomic_DNA"/>
</dbReference>
<dbReference type="InterPro" id="IPR004358">
    <property type="entry name" value="Sig_transdc_His_kin-like_C"/>
</dbReference>
<dbReference type="InterPro" id="IPR003661">
    <property type="entry name" value="HisK_dim/P_dom"/>
</dbReference>
<comment type="caution">
    <text evidence="9">The sequence shown here is derived from an EMBL/GenBank/DDBJ whole genome shotgun (WGS) entry which is preliminary data.</text>
</comment>
<keyword evidence="5" id="KW-0175">Coiled coil</keyword>
<dbReference type="Proteomes" id="UP000197783">
    <property type="component" value="Unassembled WGS sequence"/>
</dbReference>
<reference evidence="9 10" key="1">
    <citation type="submission" date="2017-03" db="EMBL/GenBank/DDBJ databases">
        <title>Genome sequence of Sphingomonas mucosissima DSM 17494.</title>
        <authorList>
            <person name="Poehlein A."/>
            <person name="Wuebbeler J.H."/>
            <person name="Steinbuechel A."/>
            <person name="Daniel R."/>
        </authorList>
    </citation>
    <scope>NUCLEOTIDE SEQUENCE [LARGE SCALE GENOMIC DNA]</scope>
    <source>
        <strain evidence="9 10">DSM 17494</strain>
    </source>
</reference>
<dbReference type="InterPro" id="IPR007891">
    <property type="entry name" value="CHASE3"/>
</dbReference>
<dbReference type="InterPro" id="IPR005467">
    <property type="entry name" value="His_kinase_dom"/>
</dbReference>
<gene>
    <name evidence="9" type="ORF">SPMU_31280</name>
</gene>
<evidence type="ECO:0000256" key="3">
    <source>
        <dbReference type="ARBA" id="ARBA00022553"/>
    </source>
</evidence>